<dbReference type="EMBL" id="LR134479">
    <property type="protein sequence ID" value="VEI24634.1"/>
    <property type="molecule type" value="Genomic_DNA"/>
</dbReference>
<gene>
    <name evidence="1" type="ORF">NCTC10207_02179</name>
</gene>
<dbReference type="InterPro" id="IPR046644">
    <property type="entry name" value="DUF6756"/>
</dbReference>
<name>A0A7Z9A4R5_9MICC</name>
<evidence type="ECO:0000313" key="1">
    <source>
        <dbReference type="EMBL" id="VEI24634.1"/>
    </source>
</evidence>
<dbReference type="Pfam" id="PF20541">
    <property type="entry name" value="DUF6756"/>
    <property type="match status" value="1"/>
</dbReference>
<organism evidence="1 2">
    <name type="scientific">Rothia aeria</name>
    <dbReference type="NCBI Taxonomy" id="172042"/>
    <lineage>
        <taxon>Bacteria</taxon>
        <taxon>Bacillati</taxon>
        <taxon>Actinomycetota</taxon>
        <taxon>Actinomycetes</taxon>
        <taxon>Micrococcales</taxon>
        <taxon>Micrococcaceae</taxon>
        <taxon>Rothia</taxon>
    </lineage>
</organism>
<evidence type="ECO:0000313" key="2">
    <source>
        <dbReference type="Proteomes" id="UP000282386"/>
    </source>
</evidence>
<dbReference type="Proteomes" id="UP000282386">
    <property type="component" value="Chromosome"/>
</dbReference>
<dbReference type="AlphaFoldDB" id="A0A7Z9A4R5"/>
<reference evidence="1 2" key="1">
    <citation type="submission" date="2018-12" db="EMBL/GenBank/DDBJ databases">
        <authorList>
            <consortium name="Pathogen Informatics"/>
        </authorList>
    </citation>
    <scope>NUCLEOTIDE SEQUENCE [LARGE SCALE GENOMIC DNA]</scope>
    <source>
        <strain evidence="1 2">NCTC10207</strain>
    </source>
</reference>
<dbReference type="RefSeq" id="WP_126500650.1">
    <property type="nucleotide sequence ID" value="NZ_LR134479.1"/>
</dbReference>
<proteinExistence type="predicted"/>
<sequence length="145" mass="17031">MLQENEIYSEIVEACNIFSISNSTTQSGEEILKEITSRYTTGNPRVWWLSFKNIPQSYQFANNDGFRHIEDILIQNNVVPPETVYFIADIDDESEDNPVFKISLDKVPNVLEECRFFEYYICPFDLSWLICENDHDEILFIKNSK</sequence>
<protein>
    <submittedName>
        <fullName evidence="1">Uncharacterized protein</fullName>
    </submittedName>
</protein>
<accession>A0A7Z9A4R5</accession>